<dbReference type="InterPro" id="IPR005467">
    <property type="entry name" value="His_kinase_dom"/>
</dbReference>
<dbReference type="InterPro" id="IPR003661">
    <property type="entry name" value="HisK_dim/P_dom"/>
</dbReference>
<reference evidence="13 14" key="1">
    <citation type="submission" date="2020-08" db="EMBL/GenBank/DDBJ databases">
        <authorList>
            <person name="Seo M.-J."/>
        </authorList>
    </citation>
    <scope>NUCLEOTIDE SEQUENCE [LARGE SCALE GENOMIC DNA]</scope>
    <source>
        <strain evidence="13 14">KIGAM211</strain>
    </source>
</reference>
<keyword evidence="8" id="KW-0418">Kinase</keyword>
<dbReference type="FunFam" id="3.30.565.10:FF:000023">
    <property type="entry name" value="PAS domain-containing sensor histidine kinase"/>
    <property type="match status" value="1"/>
</dbReference>
<keyword evidence="6" id="KW-0808">Transferase</keyword>
<evidence type="ECO:0000256" key="7">
    <source>
        <dbReference type="ARBA" id="ARBA00022741"/>
    </source>
</evidence>
<dbReference type="Proteomes" id="UP000523955">
    <property type="component" value="Unassembled WGS sequence"/>
</dbReference>
<evidence type="ECO:0000256" key="8">
    <source>
        <dbReference type="ARBA" id="ARBA00022777"/>
    </source>
</evidence>
<keyword evidence="5" id="KW-0597">Phosphoprotein</keyword>
<dbReference type="PANTHER" id="PTHR43711">
    <property type="entry name" value="TWO-COMPONENT HISTIDINE KINASE"/>
    <property type="match status" value="1"/>
</dbReference>
<evidence type="ECO:0000256" key="5">
    <source>
        <dbReference type="ARBA" id="ARBA00022553"/>
    </source>
</evidence>
<dbReference type="InterPro" id="IPR003018">
    <property type="entry name" value="GAF"/>
</dbReference>
<accession>A0A7X0RHI2</accession>
<comment type="caution">
    <text evidence="13">The sequence shown here is derived from an EMBL/GenBank/DDBJ whole genome shotgun (WGS) entry which is preliminary data.</text>
</comment>
<dbReference type="GO" id="GO:0005886">
    <property type="term" value="C:plasma membrane"/>
    <property type="evidence" value="ECO:0007669"/>
    <property type="project" value="UniProtKB-SubCell"/>
</dbReference>
<feature type="domain" description="Histidine kinase" evidence="12">
    <location>
        <begin position="372"/>
        <end position="588"/>
    </location>
</feature>
<evidence type="ECO:0000259" key="12">
    <source>
        <dbReference type="PROSITE" id="PS50109"/>
    </source>
</evidence>
<dbReference type="EC" id="2.7.13.3" evidence="3"/>
<dbReference type="InterPro" id="IPR003594">
    <property type="entry name" value="HATPase_dom"/>
</dbReference>
<keyword evidence="9" id="KW-0067">ATP-binding</keyword>
<keyword evidence="10" id="KW-0902">Two-component regulatory system</keyword>
<dbReference type="InterPro" id="IPR036097">
    <property type="entry name" value="HisK_dim/P_sf"/>
</dbReference>
<comment type="catalytic activity">
    <reaction evidence="1">
        <text>ATP + protein L-histidine = ADP + protein N-phospho-L-histidine.</text>
        <dbReference type="EC" id="2.7.13.3"/>
    </reaction>
</comment>
<sequence>MPTPTPGLAEAPSRDALQTIAEGVTDLAGFGIAAISVVRDDGKLELITIAGDGGAGEGILGRRTPVDALMTELEKADDWGLLKFVPHERLDLGTGEEAWGWVPDPDLPTTAGPDAWHPLDMLVAPLYDDQGALRGTLAMDLPLDGRRPGAEQRRVLHTYAVQAGRAVVTALEREALAARVRLADAARIIVRNASSQTSLGAILADSREALAEGFQARGMWIQTFDEDGLGTGTIYSSDGTHIELPDELVAIAERAARRAWDIQTTEVVAPDRPFGPTITIGQGEHILAFLSAIGIGSLLFAPLGAGPECLGNLVLTREPGAPDWSEVEGAAALDIGHDLGRAILNARTFEREHRLVEELQALDVYKSQLIATVSHELKNPLTAILGHLEMLDSTPDLNGMTRSSLAAMGRGAQRLTRVIDDLLLLSKVGDPNNPVIAAPVDLHRVLDDVIDLSSIAAERKHLTIEVDVPPGAVMAMGDADELDRVCANLVSNAVKYTPEGRTITLGLARDGDQVVLTCADAGFGISAQDQERLFTEFFRSTNPEAVAQPGTGLGLAIVSRIVARHHGHIELESELGKGSTFRVYLPAA</sequence>
<dbReference type="SUPFAM" id="SSF55781">
    <property type="entry name" value="GAF domain-like"/>
    <property type="match status" value="2"/>
</dbReference>
<proteinExistence type="predicted"/>
<dbReference type="PANTHER" id="PTHR43711:SF28">
    <property type="entry name" value="SENSOR HISTIDINE KINASE YXDK"/>
    <property type="match status" value="1"/>
</dbReference>
<dbReference type="Pfam" id="PF02518">
    <property type="entry name" value="HATPase_c"/>
    <property type="match status" value="1"/>
</dbReference>
<evidence type="ECO:0000256" key="4">
    <source>
        <dbReference type="ARBA" id="ARBA00022475"/>
    </source>
</evidence>
<dbReference type="Gene3D" id="1.10.287.130">
    <property type="match status" value="1"/>
</dbReference>
<dbReference type="SUPFAM" id="SSF55874">
    <property type="entry name" value="ATPase domain of HSP90 chaperone/DNA topoisomerase II/histidine kinase"/>
    <property type="match status" value="1"/>
</dbReference>
<keyword evidence="11" id="KW-0472">Membrane</keyword>
<dbReference type="EMBL" id="JACKXE010000001">
    <property type="protein sequence ID" value="MBB6628419.1"/>
    <property type="molecule type" value="Genomic_DNA"/>
</dbReference>
<dbReference type="PROSITE" id="PS50109">
    <property type="entry name" value="HIS_KIN"/>
    <property type="match status" value="1"/>
</dbReference>
<organism evidence="13 14">
    <name type="scientific">Nocardioides luti</name>
    <dbReference type="NCBI Taxonomy" id="2761101"/>
    <lineage>
        <taxon>Bacteria</taxon>
        <taxon>Bacillati</taxon>
        <taxon>Actinomycetota</taxon>
        <taxon>Actinomycetes</taxon>
        <taxon>Propionibacteriales</taxon>
        <taxon>Nocardioidaceae</taxon>
        <taxon>Nocardioides</taxon>
    </lineage>
</organism>
<dbReference type="Gene3D" id="3.30.450.40">
    <property type="match status" value="1"/>
</dbReference>
<evidence type="ECO:0000313" key="14">
    <source>
        <dbReference type="Proteomes" id="UP000523955"/>
    </source>
</evidence>
<dbReference type="SMART" id="SM00065">
    <property type="entry name" value="GAF"/>
    <property type="match status" value="2"/>
</dbReference>
<dbReference type="InterPro" id="IPR036890">
    <property type="entry name" value="HATPase_C_sf"/>
</dbReference>
<comment type="subcellular location">
    <subcellularLocation>
        <location evidence="2">Cell membrane</location>
    </subcellularLocation>
</comment>
<name>A0A7X0RHI2_9ACTN</name>
<evidence type="ECO:0000256" key="2">
    <source>
        <dbReference type="ARBA" id="ARBA00004236"/>
    </source>
</evidence>
<dbReference type="InterPro" id="IPR029016">
    <property type="entry name" value="GAF-like_dom_sf"/>
</dbReference>
<dbReference type="AlphaFoldDB" id="A0A7X0RHI2"/>
<evidence type="ECO:0000256" key="9">
    <source>
        <dbReference type="ARBA" id="ARBA00022840"/>
    </source>
</evidence>
<dbReference type="Gene3D" id="3.30.565.10">
    <property type="entry name" value="Histidine kinase-like ATPase, C-terminal domain"/>
    <property type="match status" value="1"/>
</dbReference>
<dbReference type="GO" id="GO:0000155">
    <property type="term" value="F:phosphorelay sensor kinase activity"/>
    <property type="evidence" value="ECO:0007669"/>
    <property type="project" value="InterPro"/>
</dbReference>
<dbReference type="GO" id="GO:0005524">
    <property type="term" value="F:ATP binding"/>
    <property type="evidence" value="ECO:0007669"/>
    <property type="project" value="UniProtKB-KW"/>
</dbReference>
<dbReference type="InterPro" id="IPR050736">
    <property type="entry name" value="Sensor_HK_Regulatory"/>
</dbReference>
<keyword evidence="14" id="KW-1185">Reference proteome</keyword>
<dbReference type="InterPro" id="IPR004358">
    <property type="entry name" value="Sig_transdc_His_kin-like_C"/>
</dbReference>
<dbReference type="Pfam" id="PF00512">
    <property type="entry name" value="HisKA"/>
    <property type="match status" value="1"/>
</dbReference>
<dbReference type="SUPFAM" id="SSF47384">
    <property type="entry name" value="Homodimeric domain of signal transducing histidine kinase"/>
    <property type="match status" value="1"/>
</dbReference>
<dbReference type="PRINTS" id="PR00344">
    <property type="entry name" value="BCTRLSENSOR"/>
</dbReference>
<evidence type="ECO:0000256" key="6">
    <source>
        <dbReference type="ARBA" id="ARBA00022679"/>
    </source>
</evidence>
<gene>
    <name evidence="13" type="ORF">H5V45_13915</name>
</gene>
<keyword evidence="4" id="KW-1003">Cell membrane</keyword>
<dbReference type="RefSeq" id="WP_185253478.1">
    <property type="nucleotide sequence ID" value="NZ_JACKXE010000001.1"/>
</dbReference>
<protein>
    <recommendedName>
        <fullName evidence="3">histidine kinase</fullName>
        <ecNumber evidence="3">2.7.13.3</ecNumber>
    </recommendedName>
</protein>
<evidence type="ECO:0000313" key="13">
    <source>
        <dbReference type="EMBL" id="MBB6628419.1"/>
    </source>
</evidence>
<evidence type="ECO:0000256" key="3">
    <source>
        <dbReference type="ARBA" id="ARBA00012438"/>
    </source>
</evidence>
<dbReference type="SMART" id="SM00388">
    <property type="entry name" value="HisKA"/>
    <property type="match status" value="1"/>
</dbReference>
<evidence type="ECO:0000256" key="10">
    <source>
        <dbReference type="ARBA" id="ARBA00023012"/>
    </source>
</evidence>
<evidence type="ECO:0000256" key="1">
    <source>
        <dbReference type="ARBA" id="ARBA00000085"/>
    </source>
</evidence>
<dbReference type="CDD" id="cd00082">
    <property type="entry name" value="HisKA"/>
    <property type="match status" value="1"/>
</dbReference>
<keyword evidence="7" id="KW-0547">Nucleotide-binding</keyword>
<evidence type="ECO:0000256" key="11">
    <source>
        <dbReference type="ARBA" id="ARBA00023136"/>
    </source>
</evidence>
<dbReference type="SMART" id="SM00387">
    <property type="entry name" value="HATPase_c"/>
    <property type="match status" value="1"/>
</dbReference>